<evidence type="ECO:0000313" key="2">
    <source>
        <dbReference type="Proteomes" id="UP000253729"/>
    </source>
</evidence>
<proteinExistence type="predicted"/>
<gene>
    <name evidence="1" type="ORF">BDQ94DRAFT_132056</name>
</gene>
<evidence type="ECO:0000313" key="1">
    <source>
        <dbReference type="EMBL" id="RDH38951.1"/>
    </source>
</evidence>
<reference evidence="1 2" key="1">
    <citation type="submission" date="2018-07" db="EMBL/GenBank/DDBJ databases">
        <title>The genomes of Aspergillus section Nigri reveals drivers in fungal speciation.</title>
        <authorList>
            <consortium name="DOE Joint Genome Institute"/>
            <person name="Vesth T.C."/>
            <person name="Nybo J."/>
            <person name="Theobald S."/>
            <person name="Brandl J."/>
            <person name="Frisvad J.C."/>
            <person name="Nielsen K.F."/>
            <person name="Lyhne E.K."/>
            <person name="Kogle M.E."/>
            <person name="Kuo A."/>
            <person name="Riley R."/>
            <person name="Clum A."/>
            <person name="Nolan M."/>
            <person name="Lipzen A."/>
            <person name="Salamov A."/>
            <person name="Henrissat B."/>
            <person name="Wiebenga A."/>
            <person name="De vries R.P."/>
            <person name="Grigoriev I.V."/>
            <person name="Mortensen U.H."/>
            <person name="Andersen M.R."/>
            <person name="Baker S.E."/>
        </authorList>
    </citation>
    <scope>NUCLEOTIDE SEQUENCE [LARGE SCALE GENOMIC DNA]</scope>
    <source>
        <strain evidence="1 2">CBS 139.54b</strain>
    </source>
</reference>
<keyword evidence="2" id="KW-1185">Reference proteome</keyword>
<dbReference type="Proteomes" id="UP000253729">
    <property type="component" value="Unassembled WGS sequence"/>
</dbReference>
<name>A0A3F3QIE5_9EURO</name>
<dbReference type="GeneID" id="38132335"/>
<dbReference type="EMBL" id="KZ852032">
    <property type="protein sequence ID" value="RDH38951.1"/>
    <property type="molecule type" value="Genomic_DNA"/>
</dbReference>
<organism evidence="1 2">
    <name type="scientific">Aspergillus welwitschiae</name>
    <dbReference type="NCBI Taxonomy" id="1341132"/>
    <lineage>
        <taxon>Eukaryota</taxon>
        <taxon>Fungi</taxon>
        <taxon>Dikarya</taxon>
        <taxon>Ascomycota</taxon>
        <taxon>Pezizomycotina</taxon>
        <taxon>Eurotiomycetes</taxon>
        <taxon>Eurotiomycetidae</taxon>
        <taxon>Eurotiales</taxon>
        <taxon>Aspergillaceae</taxon>
        <taxon>Aspergillus</taxon>
        <taxon>Aspergillus subgen. Circumdati</taxon>
    </lineage>
</organism>
<sequence>MMIDDSASMPFVLVGLTCLDCRMRPVRMFSVCGAGNWSTSDHAPKTRGWVGIFLAVNICVA</sequence>
<dbReference type="AlphaFoldDB" id="A0A3F3QIE5"/>
<accession>A0A3F3QIE5</accession>
<dbReference type="RefSeq" id="XP_026631973.1">
    <property type="nucleotide sequence ID" value="XM_026763979.1"/>
</dbReference>
<protein>
    <submittedName>
        <fullName evidence="1">Uncharacterized protein</fullName>
    </submittedName>
</protein>